<accession>A0A519BGI9</accession>
<comment type="caution">
    <text evidence="7">The sequence shown here is derived from an EMBL/GenBank/DDBJ whole genome shotgun (WGS) entry which is preliminary data.</text>
</comment>
<evidence type="ECO:0000313" key="7">
    <source>
        <dbReference type="EMBL" id="RZD16381.1"/>
    </source>
</evidence>
<keyword evidence="4 7" id="KW-0808">Transferase</keyword>
<protein>
    <submittedName>
        <fullName evidence="7">Glycosyltransferase</fullName>
    </submittedName>
</protein>
<dbReference type="GO" id="GO:0016757">
    <property type="term" value="F:glycosyltransferase activity"/>
    <property type="evidence" value="ECO:0007669"/>
    <property type="project" value="UniProtKB-KW"/>
</dbReference>
<evidence type="ECO:0000256" key="5">
    <source>
        <dbReference type="ARBA" id="ARBA00023136"/>
    </source>
</evidence>
<feature type="domain" description="Glycosyltransferase 2-like" evidence="6">
    <location>
        <begin position="3"/>
        <end position="116"/>
    </location>
</feature>
<comment type="subcellular location">
    <subcellularLocation>
        <location evidence="1">Cell membrane</location>
    </subcellularLocation>
</comment>
<dbReference type="PANTHER" id="PTHR43646">
    <property type="entry name" value="GLYCOSYLTRANSFERASE"/>
    <property type="match status" value="1"/>
</dbReference>
<dbReference type="SUPFAM" id="SSF53448">
    <property type="entry name" value="Nucleotide-diphospho-sugar transferases"/>
    <property type="match status" value="1"/>
</dbReference>
<dbReference type="Gene3D" id="3.90.550.10">
    <property type="entry name" value="Spore Coat Polysaccharide Biosynthesis Protein SpsA, Chain A"/>
    <property type="match status" value="1"/>
</dbReference>
<dbReference type="Proteomes" id="UP000316562">
    <property type="component" value="Unassembled WGS sequence"/>
</dbReference>
<evidence type="ECO:0000259" key="6">
    <source>
        <dbReference type="Pfam" id="PF00535"/>
    </source>
</evidence>
<dbReference type="AlphaFoldDB" id="A0A519BGI9"/>
<sequence>MVSIIIPAHEEAKYIGVSLEKILNQKDVVYINKNTDLKAIAAETSDRILCEITVVVSKGKDNTEDIVGQHPKVNMIAGNFKGVSDARNIGAKASRGDVLLFLDADTLLNEGFIKKLDSLKNSTNIIGTSKLYPDIQSIKARIFMFCNNIAHIISKTSMALIFCHREIYDKVKGFDENMPAGEDLKFIKLALNEHAKFKYFGDISAVTSMRRFETVGYLKITFEWIKGYFFKPPSYYDVVR</sequence>
<dbReference type="Pfam" id="PF00535">
    <property type="entry name" value="Glycos_transf_2"/>
    <property type="match status" value="1"/>
</dbReference>
<evidence type="ECO:0000256" key="3">
    <source>
        <dbReference type="ARBA" id="ARBA00022676"/>
    </source>
</evidence>
<evidence type="ECO:0000313" key="8">
    <source>
        <dbReference type="Proteomes" id="UP000316562"/>
    </source>
</evidence>
<dbReference type="EMBL" id="SGBC01000002">
    <property type="protein sequence ID" value="RZD16381.1"/>
    <property type="molecule type" value="Genomic_DNA"/>
</dbReference>
<evidence type="ECO:0000256" key="1">
    <source>
        <dbReference type="ARBA" id="ARBA00004236"/>
    </source>
</evidence>
<evidence type="ECO:0000256" key="4">
    <source>
        <dbReference type="ARBA" id="ARBA00022679"/>
    </source>
</evidence>
<gene>
    <name evidence="7" type="ORF">EVJ46_04955</name>
</gene>
<dbReference type="PANTHER" id="PTHR43646:SF2">
    <property type="entry name" value="GLYCOSYLTRANSFERASE 2-LIKE DOMAIN-CONTAINING PROTEIN"/>
    <property type="match status" value="1"/>
</dbReference>
<proteinExistence type="predicted"/>
<dbReference type="InterPro" id="IPR029044">
    <property type="entry name" value="Nucleotide-diphossugar_trans"/>
</dbReference>
<keyword evidence="3" id="KW-0328">Glycosyltransferase</keyword>
<evidence type="ECO:0000256" key="2">
    <source>
        <dbReference type="ARBA" id="ARBA00022475"/>
    </source>
</evidence>
<dbReference type="GO" id="GO:0005886">
    <property type="term" value="C:plasma membrane"/>
    <property type="evidence" value="ECO:0007669"/>
    <property type="project" value="UniProtKB-SubCell"/>
</dbReference>
<reference evidence="7 8" key="1">
    <citation type="journal article" date="2019" name="ISME J.">
        <title>Insights into ecological role of a new deltaproteobacterial order Candidatus Acidulodesulfobacterales by metagenomics and metatranscriptomics.</title>
        <authorList>
            <person name="Tan S."/>
            <person name="Liu J."/>
            <person name="Fang Y."/>
            <person name="Hedlund B.P."/>
            <person name="Lian Z.H."/>
            <person name="Huang L.Y."/>
            <person name="Li J.T."/>
            <person name="Huang L.N."/>
            <person name="Li W.J."/>
            <person name="Jiang H.C."/>
            <person name="Dong H.L."/>
            <person name="Shu W.S."/>
        </authorList>
    </citation>
    <scope>NUCLEOTIDE SEQUENCE [LARGE SCALE GENOMIC DNA]</scope>
    <source>
        <strain evidence="7">AP2</strain>
    </source>
</reference>
<organism evidence="7 8">
    <name type="scientific">Acididesulfobacter guangdongensis</name>
    <dbReference type="NCBI Taxonomy" id="2597225"/>
    <lineage>
        <taxon>Bacteria</taxon>
        <taxon>Deltaproteobacteria</taxon>
        <taxon>Candidatus Acidulodesulfobacterales</taxon>
        <taxon>Candidatus Acididesulfobacter</taxon>
    </lineage>
</organism>
<name>A0A519BGI9_ACIG2</name>
<keyword evidence="2" id="KW-1003">Cell membrane</keyword>
<keyword evidence="5" id="KW-0472">Membrane</keyword>
<dbReference type="InterPro" id="IPR001173">
    <property type="entry name" value="Glyco_trans_2-like"/>
</dbReference>